<dbReference type="InterPro" id="IPR010998">
    <property type="entry name" value="Integrase_recombinase_N"/>
</dbReference>
<dbReference type="RefSeq" id="WP_184030591.1">
    <property type="nucleotide sequence ID" value="NZ_JACIJJ010000006.1"/>
</dbReference>
<keyword evidence="1" id="KW-0238">DNA-binding</keyword>
<proteinExistence type="predicted"/>
<protein>
    <submittedName>
        <fullName evidence="3">Integrase</fullName>
    </submittedName>
</protein>
<dbReference type="InterPro" id="IPR013762">
    <property type="entry name" value="Integrase-like_cat_sf"/>
</dbReference>
<evidence type="ECO:0000256" key="1">
    <source>
        <dbReference type="ARBA" id="ARBA00023125"/>
    </source>
</evidence>
<dbReference type="SUPFAM" id="SSF56349">
    <property type="entry name" value="DNA breaking-rejoining enzymes"/>
    <property type="match status" value="1"/>
</dbReference>
<gene>
    <name evidence="3" type="ORF">FHR19_003269</name>
</gene>
<accession>A0A7W9AT08</accession>
<name>A0A7W9AT08_9SPHN</name>
<dbReference type="GO" id="GO:0015074">
    <property type="term" value="P:DNA integration"/>
    <property type="evidence" value="ECO:0007669"/>
    <property type="project" value="InterPro"/>
</dbReference>
<dbReference type="InterPro" id="IPR011010">
    <property type="entry name" value="DNA_brk_join_enz"/>
</dbReference>
<dbReference type="AlphaFoldDB" id="A0A7W9AT08"/>
<sequence length="461" mass="52691">MPESDVANGLIVLTDATCMIKEKRYPGIPTLVWNDGIDEDASDWFRDLVVRDGLAISSVEEYANILRPFLRFCRSRRRNWRTVDDDFLLVWREELHRGQSVGIPRVNTSLDVIFSFYQWAEEKRRIRYHVGIYTDDEIPAQIREHGFSITAKRTFRKTRHGKVFASWSTKLKLAGARQSSRLRHTPTEDETRRAHEVIAEQPLGERDSLMFSWAEEVGTRRSEILQVRKSHMPTQSELEKLIDLGEDWCIELKRKGGKTKPIYVSPDLVIRTMDFIEVGRADIVSLCKAKIVDYHEPDEVFISTRTGLVLHPDSVTSLGAKAFNSAGITNANIHRLRARKAVEVVETLVEAVFSGEMIGSQTSWIETILTLAAERMGHMSPESLRPYLNYVLKRRIEKSDANAVAKLKTKRRQLEAHVGTLARRLSQHCELHRAARLIADLRNEEAASALRRIADELLLGA</sequence>
<organism evidence="3 4">
    <name type="scientific">Sphingomonas yantingensis</name>
    <dbReference type="NCBI Taxonomy" id="1241761"/>
    <lineage>
        <taxon>Bacteria</taxon>
        <taxon>Pseudomonadati</taxon>
        <taxon>Pseudomonadota</taxon>
        <taxon>Alphaproteobacteria</taxon>
        <taxon>Sphingomonadales</taxon>
        <taxon>Sphingomonadaceae</taxon>
        <taxon>Sphingomonas</taxon>
    </lineage>
</organism>
<keyword evidence="4" id="KW-1185">Reference proteome</keyword>
<dbReference type="GO" id="GO:0003677">
    <property type="term" value="F:DNA binding"/>
    <property type="evidence" value="ECO:0007669"/>
    <property type="project" value="UniProtKB-KW"/>
</dbReference>
<dbReference type="Gene3D" id="1.10.150.130">
    <property type="match status" value="1"/>
</dbReference>
<evidence type="ECO:0000313" key="3">
    <source>
        <dbReference type="EMBL" id="MBB5699892.1"/>
    </source>
</evidence>
<evidence type="ECO:0000256" key="2">
    <source>
        <dbReference type="ARBA" id="ARBA00023172"/>
    </source>
</evidence>
<comment type="caution">
    <text evidence="3">The sequence shown here is derived from an EMBL/GenBank/DDBJ whole genome shotgun (WGS) entry which is preliminary data.</text>
</comment>
<dbReference type="Gene3D" id="1.10.443.10">
    <property type="entry name" value="Intergrase catalytic core"/>
    <property type="match status" value="1"/>
</dbReference>
<reference evidence="3 4" key="1">
    <citation type="submission" date="2020-08" db="EMBL/GenBank/DDBJ databases">
        <title>Genomic Encyclopedia of Type Strains, Phase IV (KMG-IV): sequencing the most valuable type-strain genomes for metagenomic binning, comparative biology and taxonomic classification.</title>
        <authorList>
            <person name="Goeker M."/>
        </authorList>
    </citation>
    <scope>NUCLEOTIDE SEQUENCE [LARGE SCALE GENOMIC DNA]</scope>
    <source>
        <strain evidence="3 4">DSM 27244</strain>
    </source>
</reference>
<dbReference type="Proteomes" id="UP000557739">
    <property type="component" value="Unassembled WGS sequence"/>
</dbReference>
<keyword evidence="2" id="KW-0233">DNA recombination</keyword>
<dbReference type="EMBL" id="JACIJJ010000006">
    <property type="protein sequence ID" value="MBB5699892.1"/>
    <property type="molecule type" value="Genomic_DNA"/>
</dbReference>
<evidence type="ECO:0000313" key="4">
    <source>
        <dbReference type="Proteomes" id="UP000557739"/>
    </source>
</evidence>
<dbReference type="GO" id="GO:0006310">
    <property type="term" value="P:DNA recombination"/>
    <property type="evidence" value="ECO:0007669"/>
    <property type="project" value="UniProtKB-KW"/>
</dbReference>